<evidence type="ECO:0000313" key="2">
    <source>
        <dbReference type="Proteomes" id="UP000005426"/>
    </source>
</evidence>
<dbReference type="Proteomes" id="UP000005426">
    <property type="component" value="Unassembled WGS sequence"/>
</dbReference>
<dbReference type="AlphaFoldDB" id="G9NTL0"/>
<evidence type="ECO:0000313" key="1">
    <source>
        <dbReference type="EMBL" id="EHK46051.1"/>
    </source>
</evidence>
<dbReference type="HOGENOM" id="CLU_074633_0_0_1"/>
<organism evidence="1 2">
    <name type="scientific">Hypocrea atroviridis (strain ATCC 20476 / IMI 206040)</name>
    <name type="common">Trichoderma atroviride</name>
    <dbReference type="NCBI Taxonomy" id="452589"/>
    <lineage>
        <taxon>Eukaryota</taxon>
        <taxon>Fungi</taxon>
        <taxon>Dikarya</taxon>
        <taxon>Ascomycota</taxon>
        <taxon>Pezizomycotina</taxon>
        <taxon>Sordariomycetes</taxon>
        <taxon>Hypocreomycetidae</taxon>
        <taxon>Hypocreales</taxon>
        <taxon>Hypocreaceae</taxon>
        <taxon>Trichoderma</taxon>
    </lineage>
</organism>
<reference evidence="1 2" key="1">
    <citation type="journal article" date="2011" name="Genome Biol.">
        <title>Comparative genome sequence analysis underscores mycoparasitism as the ancestral life style of Trichoderma.</title>
        <authorList>
            <person name="Kubicek C.P."/>
            <person name="Herrera-Estrella A."/>
            <person name="Seidl-Seiboth V."/>
            <person name="Martinez D.A."/>
            <person name="Druzhinina I.S."/>
            <person name="Thon M."/>
            <person name="Zeilinger S."/>
            <person name="Casas-Flores S."/>
            <person name="Horwitz B.A."/>
            <person name="Mukherjee P.K."/>
            <person name="Mukherjee M."/>
            <person name="Kredics L."/>
            <person name="Alcaraz L.D."/>
            <person name="Aerts A."/>
            <person name="Antal Z."/>
            <person name="Atanasova L."/>
            <person name="Cervantes-Badillo M.G."/>
            <person name="Challacombe J."/>
            <person name="Chertkov O."/>
            <person name="McCluskey K."/>
            <person name="Coulpier F."/>
            <person name="Deshpande N."/>
            <person name="von Doehren H."/>
            <person name="Ebbole D.J."/>
            <person name="Esquivel-Naranjo E.U."/>
            <person name="Fekete E."/>
            <person name="Flipphi M."/>
            <person name="Glaser F."/>
            <person name="Gomez-Rodriguez E.Y."/>
            <person name="Gruber S."/>
            <person name="Han C."/>
            <person name="Henrissat B."/>
            <person name="Hermosa R."/>
            <person name="Hernandez-Onate M."/>
            <person name="Karaffa L."/>
            <person name="Kosti I."/>
            <person name="Le Crom S."/>
            <person name="Lindquist E."/>
            <person name="Lucas S."/>
            <person name="Luebeck M."/>
            <person name="Luebeck P.S."/>
            <person name="Margeot A."/>
            <person name="Metz B."/>
            <person name="Misra M."/>
            <person name="Nevalainen H."/>
            <person name="Omann M."/>
            <person name="Packer N."/>
            <person name="Perrone G."/>
            <person name="Uresti-Rivera E.E."/>
            <person name="Salamov A."/>
            <person name="Schmoll M."/>
            <person name="Seiboth B."/>
            <person name="Shapiro H."/>
            <person name="Sukno S."/>
            <person name="Tamayo-Ramos J.A."/>
            <person name="Tisch D."/>
            <person name="Wiest A."/>
            <person name="Wilkinson H.H."/>
            <person name="Zhang M."/>
            <person name="Coutinho P.M."/>
            <person name="Kenerley C.M."/>
            <person name="Monte E."/>
            <person name="Baker S.E."/>
            <person name="Grigoriev I.V."/>
        </authorList>
    </citation>
    <scope>NUCLEOTIDE SEQUENCE [LARGE SCALE GENOMIC DNA]</scope>
    <source>
        <strain evidence="2">ATCC 20476 / IMI 206040</strain>
    </source>
</reference>
<dbReference type="eggNOG" id="ENOG502RM1Q">
    <property type="taxonomic scope" value="Eukaryota"/>
</dbReference>
<dbReference type="GeneID" id="25786181"/>
<comment type="caution">
    <text evidence="1">The sequence shown here is derived from an EMBL/GenBank/DDBJ whole genome shotgun (WGS) entry which is preliminary data.</text>
</comment>
<dbReference type="KEGG" id="tatv:25786181"/>
<protein>
    <submittedName>
        <fullName evidence="1">Uncharacterized protein</fullName>
    </submittedName>
</protein>
<dbReference type="EMBL" id="ABDG02000023">
    <property type="protein sequence ID" value="EHK46051.1"/>
    <property type="molecule type" value="Genomic_DNA"/>
</dbReference>
<gene>
    <name evidence="1" type="ORF">TRIATDRAFT_88571</name>
</gene>
<sequence length="329" mass="37596">MASGSGFDSRAMSLSRTEFNVERPKHKVASFGRRYSLGASCLKSLCYRNGPDWFKEIPDHCHQGLERGDATEIDSGGDGKSQCELSTVTKVKQIRSPSAFVDDHRNTFPGLLLCCHQITEELTDMLYKENTLQINIQDESTLENLIRPNTRQKIRKMVLILRPRGLSHRRKFRMNPDIWDGILGNLQILGVVVEQPEPYFETLLTGKKAEDVFADWIACITPILEYVGQALHREAKIVVDANEHQKTVEVIKEAIPERCHFQRLSLADFIFVRGRFASASAFWGRYWGYFGDDSITAQDCMDDDDDFALLYSNRGPRAAHRSRTYRWLG</sequence>
<name>G9NTL0_HYPAI</name>
<accession>G9NTL0</accession>
<dbReference type="OrthoDB" id="62952at2759"/>
<proteinExistence type="predicted"/>
<keyword evidence="2" id="KW-1185">Reference proteome</keyword>